<organism evidence="1 2">
    <name type="scientific">Ustilaginoidea virens</name>
    <name type="common">Rice false smut fungus</name>
    <name type="synonym">Villosiclava virens</name>
    <dbReference type="NCBI Taxonomy" id="1159556"/>
    <lineage>
        <taxon>Eukaryota</taxon>
        <taxon>Fungi</taxon>
        <taxon>Dikarya</taxon>
        <taxon>Ascomycota</taxon>
        <taxon>Pezizomycotina</taxon>
        <taxon>Sordariomycetes</taxon>
        <taxon>Hypocreomycetidae</taxon>
        <taxon>Hypocreales</taxon>
        <taxon>Clavicipitaceae</taxon>
        <taxon>Ustilaginoidea</taxon>
    </lineage>
</organism>
<evidence type="ECO:0000313" key="1">
    <source>
        <dbReference type="EMBL" id="GAO16032.1"/>
    </source>
</evidence>
<accession>A0A1B5KY82</accession>
<dbReference type="AlphaFoldDB" id="A0A1B5KY82"/>
<proteinExistence type="predicted"/>
<protein>
    <submittedName>
        <fullName evidence="1">Uncharacterized protein</fullName>
    </submittedName>
</protein>
<evidence type="ECO:0000313" key="2">
    <source>
        <dbReference type="Proteomes" id="UP000054053"/>
    </source>
</evidence>
<dbReference type="EMBL" id="BBTG02000043">
    <property type="protein sequence ID" value="GAO16032.1"/>
    <property type="molecule type" value="Genomic_DNA"/>
</dbReference>
<dbReference type="Proteomes" id="UP000054053">
    <property type="component" value="Unassembled WGS sequence"/>
</dbReference>
<gene>
    <name evidence="1" type="ORF">UVI_02053780</name>
</gene>
<sequence>MDFIRSAELIRAALSDRSGIGLSLMLVRDDSVEGKAEAEARTMDRIADIDSWDGGSEAFGAWNKSGWDLSE</sequence>
<name>A0A1B5KY82_USTVR</name>
<reference evidence="2" key="1">
    <citation type="journal article" date="2016" name="Genome Announc.">
        <title>Genome sequence of Ustilaginoidea virens IPU010, a rice pathogenic fungus causing false smut.</title>
        <authorList>
            <person name="Kumagai T."/>
            <person name="Ishii T."/>
            <person name="Terai G."/>
            <person name="Umemura M."/>
            <person name="Machida M."/>
            <person name="Asai K."/>
        </authorList>
    </citation>
    <scope>NUCLEOTIDE SEQUENCE [LARGE SCALE GENOMIC DNA]</scope>
    <source>
        <strain evidence="2">IPU010</strain>
    </source>
</reference>
<comment type="caution">
    <text evidence="1">The sequence shown here is derived from an EMBL/GenBank/DDBJ whole genome shotgun (WGS) entry which is preliminary data.</text>
</comment>